<sequence>MKKTTNVFKYIFLSIASLISIFPFLWMIISMTNKSVEVTKGSLIPGTHLFENMKNLFTNNLHFANSLVNSAKIAVITTVIALVVSSLAGYGFEIYRNKVRDRIFSILLLSMMVPFASLMVPLFRMFRNFKIFGLNTTASVIIPGIATAFLIFFFRQNTKSFPKDLLEAGRIDGLSELQLFTRIYVPTMKSTYAAAAIITFMSSWNNYMWPLITLQTASKRTAPLIISTMSSSYTPDYGMIMAGIVITTLPTALVFFLMQKQFVEGMLGSVKG</sequence>
<keyword evidence="2 7" id="KW-0813">Transport</keyword>
<dbReference type="InterPro" id="IPR000515">
    <property type="entry name" value="MetI-like"/>
</dbReference>
<protein>
    <submittedName>
        <fullName evidence="9">Carbohydrate ABC transporter permease</fullName>
    </submittedName>
</protein>
<dbReference type="Proteomes" id="UP000632377">
    <property type="component" value="Unassembled WGS sequence"/>
</dbReference>
<reference evidence="9 10" key="1">
    <citation type="submission" date="2021-01" db="EMBL/GenBank/DDBJ databases">
        <title>Genome public.</title>
        <authorList>
            <person name="Liu C."/>
            <person name="Sun Q."/>
        </authorList>
    </citation>
    <scope>NUCLEOTIDE SEQUENCE [LARGE SCALE GENOMIC DNA]</scope>
    <source>
        <strain evidence="9 10">YIM B02515</strain>
    </source>
</reference>
<comment type="subcellular location">
    <subcellularLocation>
        <location evidence="1 7">Cell membrane</location>
        <topology evidence="1 7">Multi-pass membrane protein</topology>
    </subcellularLocation>
</comment>
<evidence type="ECO:0000256" key="2">
    <source>
        <dbReference type="ARBA" id="ARBA00022448"/>
    </source>
</evidence>
<evidence type="ECO:0000256" key="1">
    <source>
        <dbReference type="ARBA" id="ARBA00004651"/>
    </source>
</evidence>
<dbReference type="RefSeq" id="WP_202749864.1">
    <property type="nucleotide sequence ID" value="NZ_JAESWC010000009.1"/>
</dbReference>
<comment type="caution">
    <text evidence="9">The sequence shown here is derived from an EMBL/GenBank/DDBJ whole genome shotgun (WGS) entry which is preliminary data.</text>
</comment>
<feature type="transmembrane region" description="Helical" evidence="7">
    <location>
        <begin position="191"/>
        <end position="209"/>
    </location>
</feature>
<feature type="transmembrane region" description="Helical" evidence="7">
    <location>
        <begin position="104"/>
        <end position="126"/>
    </location>
</feature>
<proteinExistence type="inferred from homology"/>
<feature type="transmembrane region" description="Helical" evidence="7">
    <location>
        <begin position="237"/>
        <end position="258"/>
    </location>
</feature>
<feature type="transmembrane region" description="Helical" evidence="7">
    <location>
        <begin position="73"/>
        <end position="92"/>
    </location>
</feature>
<evidence type="ECO:0000313" key="9">
    <source>
        <dbReference type="EMBL" id="MBL4937113.1"/>
    </source>
</evidence>
<keyword evidence="5 7" id="KW-1133">Transmembrane helix</keyword>
<keyword evidence="6 7" id="KW-0472">Membrane</keyword>
<evidence type="ECO:0000256" key="6">
    <source>
        <dbReference type="ARBA" id="ARBA00023136"/>
    </source>
</evidence>
<name>A0ABS1TCL4_9CLOT</name>
<keyword evidence="10" id="KW-1185">Reference proteome</keyword>
<dbReference type="Gene3D" id="1.10.3720.10">
    <property type="entry name" value="MetI-like"/>
    <property type="match status" value="1"/>
</dbReference>
<keyword evidence="3" id="KW-1003">Cell membrane</keyword>
<evidence type="ECO:0000256" key="4">
    <source>
        <dbReference type="ARBA" id="ARBA00022692"/>
    </source>
</evidence>
<dbReference type="EMBL" id="JAESWC010000009">
    <property type="protein sequence ID" value="MBL4937113.1"/>
    <property type="molecule type" value="Genomic_DNA"/>
</dbReference>
<gene>
    <name evidence="9" type="ORF">JK636_15270</name>
</gene>
<dbReference type="PANTHER" id="PTHR43744:SF2">
    <property type="entry name" value="ARABINOOLIGOSACCHARIDES TRANSPORT SYSTEM PERMEASE PROTEIN ARAQ"/>
    <property type="match status" value="1"/>
</dbReference>
<dbReference type="InterPro" id="IPR035906">
    <property type="entry name" value="MetI-like_sf"/>
</dbReference>
<evidence type="ECO:0000256" key="3">
    <source>
        <dbReference type="ARBA" id="ARBA00022475"/>
    </source>
</evidence>
<feature type="transmembrane region" description="Helical" evidence="7">
    <location>
        <begin position="7"/>
        <end position="29"/>
    </location>
</feature>
<evidence type="ECO:0000256" key="5">
    <source>
        <dbReference type="ARBA" id="ARBA00022989"/>
    </source>
</evidence>
<keyword evidence="4 7" id="KW-0812">Transmembrane</keyword>
<feature type="transmembrane region" description="Helical" evidence="7">
    <location>
        <begin position="132"/>
        <end position="154"/>
    </location>
</feature>
<accession>A0ABS1TCL4</accession>
<feature type="domain" description="ABC transmembrane type-1" evidence="8">
    <location>
        <begin position="67"/>
        <end position="258"/>
    </location>
</feature>
<dbReference type="CDD" id="cd06261">
    <property type="entry name" value="TM_PBP2"/>
    <property type="match status" value="1"/>
</dbReference>
<dbReference type="PROSITE" id="PS50928">
    <property type="entry name" value="ABC_TM1"/>
    <property type="match status" value="1"/>
</dbReference>
<evidence type="ECO:0000313" key="10">
    <source>
        <dbReference type="Proteomes" id="UP000632377"/>
    </source>
</evidence>
<dbReference type="Pfam" id="PF00528">
    <property type="entry name" value="BPD_transp_1"/>
    <property type="match status" value="1"/>
</dbReference>
<dbReference type="SUPFAM" id="SSF161098">
    <property type="entry name" value="MetI-like"/>
    <property type="match status" value="1"/>
</dbReference>
<evidence type="ECO:0000256" key="7">
    <source>
        <dbReference type="RuleBase" id="RU363032"/>
    </source>
</evidence>
<comment type="similarity">
    <text evidence="7">Belongs to the binding-protein-dependent transport system permease family.</text>
</comment>
<dbReference type="PANTHER" id="PTHR43744">
    <property type="entry name" value="ABC TRANSPORTER PERMEASE PROTEIN MG189-RELATED-RELATED"/>
    <property type="match status" value="1"/>
</dbReference>
<evidence type="ECO:0000259" key="8">
    <source>
        <dbReference type="PROSITE" id="PS50928"/>
    </source>
</evidence>
<organism evidence="9 10">
    <name type="scientific">Clostridium rhizosphaerae</name>
    <dbReference type="NCBI Taxonomy" id="2803861"/>
    <lineage>
        <taxon>Bacteria</taxon>
        <taxon>Bacillati</taxon>
        <taxon>Bacillota</taxon>
        <taxon>Clostridia</taxon>
        <taxon>Eubacteriales</taxon>
        <taxon>Clostridiaceae</taxon>
        <taxon>Clostridium</taxon>
    </lineage>
</organism>